<dbReference type="EMBL" id="BARV01024149">
    <property type="protein sequence ID" value="GAI44674.1"/>
    <property type="molecule type" value="Genomic_DNA"/>
</dbReference>
<keyword evidence="4" id="KW-0406">Ion transport</keyword>
<dbReference type="SUPFAM" id="SSF47928">
    <property type="entry name" value="N-terminal domain of the delta subunit of the F1F0-ATP synthase"/>
    <property type="match status" value="1"/>
</dbReference>
<evidence type="ECO:0000256" key="2">
    <source>
        <dbReference type="ARBA" id="ARBA00022448"/>
    </source>
</evidence>
<keyword evidence="5" id="KW-0472">Membrane</keyword>
<organism evidence="7">
    <name type="scientific">marine sediment metagenome</name>
    <dbReference type="NCBI Taxonomy" id="412755"/>
    <lineage>
        <taxon>unclassified sequences</taxon>
        <taxon>metagenomes</taxon>
        <taxon>ecological metagenomes</taxon>
    </lineage>
</organism>
<dbReference type="AlphaFoldDB" id="X1QN38"/>
<dbReference type="InterPro" id="IPR000711">
    <property type="entry name" value="ATPase_OSCP/dsu"/>
</dbReference>
<comment type="caution">
    <text evidence="7">The sequence shown here is derived from an EMBL/GenBank/DDBJ whole genome shotgun (WGS) entry which is preliminary data.</text>
</comment>
<evidence type="ECO:0000256" key="1">
    <source>
        <dbReference type="ARBA" id="ARBA00004370"/>
    </source>
</evidence>
<dbReference type="InterPro" id="IPR026015">
    <property type="entry name" value="ATP_synth_OSCP/delta_N_sf"/>
</dbReference>
<dbReference type="GO" id="GO:0046933">
    <property type="term" value="F:proton-transporting ATP synthase activity, rotational mechanism"/>
    <property type="evidence" value="ECO:0007669"/>
    <property type="project" value="InterPro"/>
</dbReference>
<protein>
    <recommendedName>
        <fullName evidence="8">ATP synthase subunit delta</fullName>
    </recommendedName>
</protein>
<keyword evidence="3" id="KW-0375">Hydrogen ion transport</keyword>
<evidence type="ECO:0000313" key="7">
    <source>
        <dbReference type="EMBL" id="GAI44674.1"/>
    </source>
</evidence>
<evidence type="ECO:0000256" key="6">
    <source>
        <dbReference type="ARBA" id="ARBA00023310"/>
    </source>
</evidence>
<proteinExistence type="predicted"/>
<feature type="non-terminal residue" evidence="7">
    <location>
        <position position="74"/>
    </location>
</feature>
<evidence type="ECO:0000256" key="5">
    <source>
        <dbReference type="ARBA" id="ARBA00023136"/>
    </source>
</evidence>
<evidence type="ECO:0000256" key="4">
    <source>
        <dbReference type="ARBA" id="ARBA00023065"/>
    </source>
</evidence>
<name>X1QN38_9ZZZZ</name>
<dbReference type="GO" id="GO:0016020">
    <property type="term" value="C:membrane"/>
    <property type="evidence" value="ECO:0007669"/>
    <property type="project" value="UniProtKB-SubCell"/>
</dbReference>
<evidence type="ECO:0000256" key="3">
    <source>
        <dbReference type="ARBA" id="ARBA00022781"/>
    </source>
</evidence>
<keyword evidence="2" id="KW-0813">Transport</keyword>
<evidence type="ECO:0008006" key="8">
    <source>
        <dbReference type="Google" id="ProtNLM"/>
    </source>
</evidence>
<gene>
    <name evidence="7" type="ORF">S06H3_39470</name>
</gene>
<reference evidence="7" key="1">
    <citation type="journal article" date="2014" name="Front. Microbiol.">
        <title>High frequency of phylogenetically diverse reductive dehalogenase-homologous genes in deep subseafloor sedimentary metagenomes.</title>
        <authorList>
            <person name="Kawai M."/>
            <person name="Futagami T."/>
            <person name="Toyoda A."/>
            <person name="Takaki Y."/>
            <person name="Nishi S."/>
            <person name="Hori S."/>
            <person name="Arai W."/>
            <person name="Tsubouchi T."/>
            <person name="Morono Y."/>
            <person name="Uchiyama I."/>
            <person name="Ito T."/>
            <person name="Fujiyama A."/>
            <person name="Inagaki F."/>
            <person name="Takami H."/>
        </authorList>
    </citation>
    <scope>NUCLEOTIDE SEQUENCE</scope>
    <source>
        <strain evidence="7">Expedition CK06-06</strain>
    </source>
</reference>
<sequence length="74" mass="8811">MARKVYARRYSRAVFEVALERKELDRWQSDLRKIATLREDAIFIAFLESPKFHFDDKARLLSERLSDINPLALN</sequence>
<comment type="subcellular location">
    <subcellularLocation>
        <location evidence="1">Membrane</location>
    </subcellularLocation>
</comment>
<accession>X1QN38</accession>
<dbReference type="Pfam" id="PF00213">
    <property type="entry name" value="OSCP"/>
    <property type="match status" value="1"/>
</dbReference>
<dbReference type="Gene3D" id="1.10.520.20">
    <property type="entry name" value="N-terminal domain of the delta subunit of the F1F0-ATP synthase"/>
    <property type="match status" value="1"/>
</dbReference>
<keyword evidence="6" id="KW-0066">ATP synthesis</keyword>